<name>A0AAN7J2T5_QUERU</name>
<keyword evidence="3" id="KW-0012">Acyltransferase</keyword>
<dbReference type="GO" id="GO:0016020">
    <property type="term" value="C:membrane"/>
    <property type="evidence" value="ECO:0007669"/>
    <property type="project" value="TreeGrafter"/>
</dbReference>
<sequence length="619" mass="69388">MAVTGVSIFPASLSPVIRRDFTPLVGKFSKSKHSISFRRLAVSTEQTPTPTPTTTATPTPTQTTTTRRLSEKSEELGEAEVAASVDEVEQNGRVWREYFERSKELISRSDGGPPRWFTPLECGPPLKNSPLLLFLPGILSVGLGLIKNHCRIGKIFETWCLHIPVMDRTPFTDLVKQVEKTIRLENNRSPNRPIYLVGESFGGCLALAVAASNPDIDLVLILANPTTSISRSQLQPLMTLLEFIPNQLPFSPPNMLSLMTGQPLRMAIESVVKGLPLQETVGQLSQDLDAISSYLSVLADILPRETLHWKLQMLKSGSAVSNSRLHAVKAQTLILSSGRDQLLPSQEEGERLCHVLPKCEIRKFNNSGHFLLLEDGIDFVTIIKGASFYRRGKYLDYVSDYMLPTPTEFKKAAEDNKIMGAVPVSASNLFKLLSSKSHVLLYPGGVREATHRKGEEYKLMWPEQSEFVRMAARFGAKIIPFGAVGEDDISELVFDYDDQMKIPFLKDQIEKLTNAAVNLRTDATGEVANQDLHFPGILPKFPGRFYYYFGKPIETEGLKQELKDRDKAHELYLQVKSEVGRCLAYLKEKRENDPYRNLLSRLIYQATHSFTSEIPTFKL</sequence>
<dbReference type="AlphaFoldDB" id="A0AAN7J2T5"/>
<dbReference type="GO" id="GO:0019432">
    <property type="term" value="P:triglyceride biosynthetic process"/>
    <property type="evidence" value="ECO:0007669"/>
    <property type="project" value="UniProtKB-ARBA"/>
</dbReference>
<evidence type="ECO:0000256" key="1">
    <source>
        <dbReference type="ARBA" id="ARBA00005420"/>
    </source>
</evidence>
<dbReference type="Proteomes" id="UP001324115">
    <property type="component" value="Unassembled WGS sequence"/>
</dbReference>
<dbReference type="Pfam" id="PF03982">
    <property type="entry name" value="DAGAT"/>
    <property type="match status" value="1"/>
</dbReference>
<dbReference type="InterPro" id="IPR029058">
    <property type="entry name" value="AB_hydrolase_fold"/>
</dbReference>
<feature type="domain" description="Serine aminopeptidase S33" evidence="5">
    <location>
        <begin position="170"/>
        <end position="374"/>
    </location>
</feature>
<evidence type="ECO:0000256" key="3">
    <source>
        <dbReference type="ARBA" id="ARBA00023315"/>
    </source>
</evidence>
<organism evidence="6 7">
    <name type="scientific">Quercus rubra</name>
    <name type="common">Northern red oak</name>
    <name type="synonym">Quercus borealis</name>
    <dbReference type="NCBI Taxonomy" id="3512"/>
    <lineage>
        <taxon>Eukaryota</taxon>
        <taxon>Viridiplantae</taxon>
        <taxon>Streptophyta</taxon>
        <taxon>Embryophyta</taxon>
        <taxon>Tracheophyta</taxon>
        <taxon>Spermatophyta</taxon>
        <taxon>Magnoliopsida</taxon>
        <taxon>eudicotyledons</taxon>
        <taxon>Gunneridae</taxon>
        <taxon>Pentapetalae</taxon>
        <taxon>rosids</taxon>
        <taxon>fabids</taxon>
        <taxon>Fagales</taxon>
        <taxon>Fagaceae</taxon>
        <taxon>Quercus</taxon>
    </lineage>
</organism>
<comment type="caution">
    <text evidence="6">The sequence shown here is derived from an EMBL/GenBank/DDBJ whole genome shotgun (WGS) entry which is preliminary data.</text>
</comment>
<dbReference type="InterPro" id="IPR007130">
    <property type="entry name" value="DAGAT"/>
</dbReference>
<dbReference type="GO" id="GO:0004144">
    <property type="term" value="F:diacylglycerol O-acyltransferase activity"/>
    <property type="evidence" value="ECO:0007669"/>
    <property type="project" value="UniProtKB-ARBA"/>
</dbReference>
<reference evidence="6 7" key="1">
    <citation type="journal article" date="2023" name="G3 (Bethesda)">
        <title>A haplotype-resolved chromosome-scale genome for Quercus rubra L. provides insights into the genetics of adaptive traits for red oak species.</title>
        <authorList>
            <person name="Kapoor B."/>
            <person name="Jenkins J."/>
            <person name="Schmutz J."/>
            <person name="Zhebentyayeva T."/>
            <person name="Kuelheim C."/>
            <person name="Coggeshall M."/>
            <person name="Heim C."/>
            <person name="Lasky J.R."/>
            <person name="Leites L."/>
            <person name="Islam-Faridi N."/>
            <person name="Romero-Severson J."/>
            <person name="DeLeo V.L."/>
            <person name="Lucas S.M."/>
            <person name="Lazic D."/>
            <person name="Gailing O."/>
            <person name="Carlson J."/>
            <person name="Staton M."/>
        </authorList>
    </citation>
    <scope>NUCLEOTIDE SEQUENCE [LARGE SCALE GENOMIC DNA]</scope>
    <source>
        <strain evidence="6">Pseudo-F2</strain>
    </source>
</reference>
<comment type="similarity">
    <text evidence="1">Belongs to the diacylglycerol acyltransferase family.</text>
</comment>
<feature type="region of interest" description="Disordered" evidence="4">
    <location>
        <begin position="42"/>
        <end position="65"/>
    </location>
</feature>
<gene>
    <name evidence="6" type="ORF">RGQ29_011941</name>
</gene>
<accession>A0AAN7J2T5</accession>
<dbReference type="Gene3D" id="3.40.50.1820">
    <property type="entry name" value="alpha/beta hydrolase"/>
    <property type="match status" value="1"/>
</dbReference>
<keyword evidence="7" id="KW-1185">Reference proteome</keyword>
<proteinExistence type="inferred from homology"/>
<evidence type="ECO:0000256" key="2">
    <source>
        <dbReference type="ARBA" id="ARBA00022679"/>
    </source>
</evidence>
<dbReference type="PANTHER" id="PTHR22753">
    <property type="entry name" value="TRANSMEMBRANE PROTEIN 68"/>
    <property type="match status" value="1"/>
</dbReference>
<dbReference type="InterPro" id="IPR022742">
    <property type="entry name" value="Hydrolase_4"/>
</dbReference>
<dbReference type="EMBL" id="JAXUIC010000002">
    <property type="protein sequence ID" value="KAK4603173.1"/>
    <property type="molecule type" value="Genomic_DNA"/>
</dbReference>
<protein>
    <recommendedName>
        <fullName evidence="5">Serine aminopeptidase S33 domain-containing protein</fullName>
    </recommendedName>
</protein>
<evidence type="ECO:0000259" key="5">
    <source>
        <dbReference type="Pfam" id="PF12146"/>
    </source>
</evidence>
<dbReference type="PANTHER" id="PTHR22753:SF24">
    <property type="entry name" value="ESTERASE_LIPASE_THIOESTERASE FAMILY PROTEIN"/>
    <property type="match status" value="1"/>
</dbReference>
<keyword evidence="2" id="KW-0808">Transferase</keyword>
<evidence type="ECO:0000256" key="4">
    <source>
        <dbReference type="SAM" id="MobiDB-lite"/>
    </source>
</evidence>
<dbReference type="SUPFAM" id="SSF53474">
    <property type="entry name" value="alpha/beta-Hydrolases"/>
    <property type="match status" value="1"/>
</dbReference>
<dbReference type="Pfam" id="PF12146">
    <property type="entry name" value="Hydrolase_4"/>
    <property type="match status" value="1"/>
</dbReference>
<feature type="compositionally biased region" description="Low complexity" evidence="4">
    <location>
        <begin position="44"/>
        <end position="65"/>
    </location>
</feature>
<evidence type="ECO:0000313" key="6">
    <source>
        <dbReference type="EMBL" id="KAK4603173.1"/>
    </source>
</evidence>
<evidence type="ECO:0000313" key="7">
    <source>
        <dbReference type="Proteomes" id="UP001324115"/>
    </source>
</evidence>